<dbReference type="PROSITE" id="PS51683">
    <property type="entry name" value="SAM_OMT_II"/>
    <property type="match status" value="1"/>
</dbReference>
<organism evidence="5 6">
    <name type="scientific">Lomentospora prolificans</name>
    <dbReference type="NCBI Taxonomy" id="41688"/>
    <lineage>
        <taxon>Eukaryota</taxon>
        <taxon>Fungi</taxon>
        <taxon>Dikarya</taxon>
        <taxon>Ascomycota</taxon>
        <taxon>Pezizomycotina</taxon>
        <taxon>Sordariomycetes</taxon>
        <taxon>Hypocreomycetidae</taxon>
        <taxon>Microascales</taxon>
        <taxon>Microascaceae</taxon>
        <taxon>Lomentospora</taxon>
    </lineage>
</organism>
<reference evidence="5 6" key="1">
    <citation type="journal article" date="2017" name="G3 (Bethesda)">
        <title>First Draft Genome Sequence of the Pathogenic Fungus Lomentospora prolificans (Formerly Scedosporium prolificans).</title>
        <authorList>
            <person name="Luo R."/>
            <person name="Zimin A."/>
            <person name="Workman R."/>
            <person name="Fan Y."/>
            <person name="Pertea G."/>
            <person name="Grossman N."/>
            <person name="Wear M.P."/>
            <person name="Jia B."/>
            <person name="Miller H."/>
            <person name="Casadevall A."/>
            <person name="Timp W."/>
            <person name="Zhang S.X."/>
            <person name="Salzberg S.L."/>
        </authorList>
    </citation>
    <scope>NUCLEOTIDE SEQUENCE [LARGE SCALE GENOMIC DNA]</scope>
    <source>
        <strain evidence="5 6">JHH-5317</strain>
    </source>
</reference>
<evidence type="ECO:0000313" key="5">
    <source>
        <dbReference type="EMBL" id="PKS06174.1"/>
    </source>
</evidence>
<dbReference type="InterPro" id="IPR029063">
    <property type="entry name" value="SAM-dependent_MTases_sf"/>
</dbReference>
<keyword evidence="2" id="KW-0808">Transferase</keyword>
<dbReference type="GO" id="GO:0008171">
    <property type="term" value="F:O-methyltransferase activity"/>
    <property type="evidence" value="ECO:0007669"/>
    <property type="project" value="InterPro"/>
</dbReference>
<dbReference type="PANTHER" id="PTHR43712:SF12">
    <property type="entry name" value="STERIGMATOCYSTIN 8-O-METHYLTRANSFERASE"/>
    <property type="match status" value="1"/>
</dbReference>
<dbReference type="GO" id="GO:0032259">
    <property type="term" value="P:methylation"/>
    <property type="evidence" value="ECO:0007669"/>
    <property type="project" value="UniProtKB-KW"/>
</dbReference>
<feature type="domain" description="O-methyltransferase C-terminal" evidence="4">
    <location>
        <begin position="237"/>
        <end position="413"/>
    </location>
</feature>
<evidence type="ECO:0000259" key="4">
    <source>
        <dbReference type="Pfam" id="PF00891"/>
    </source>
</evidence>
<protein>
    <recommendedName>
        <fullName evidence="4">O-methyltransferase C-terminal domain-containing protein</fullName>
    </recommendedName>
</protein>
<dbReference type="AlphaFoldDB" id="A0A2N3N165"/>
<name>A0A2N3N165_9PEZI</name>
<sequence length="441" mass="48432">MANNKDTLTGLAATISETSSAIAALLAKDGLPAPTFAEDSPTDYPKNPDIIGLRFKLIDAALDLYRLAVGPSDHALMQPLFLNHDAMVLDTFNQFDFWTAVPLGGSATMAEISKKTTLPESIVRRFLSWGIASRIFAYGPTGSDTVVHSSLSATMAKKPLLRSWLRHNFQEVRPASVHTPESFWKYSAGKEKASEEPMEAGFALANIDRLEKPESFWEYLKRPVEGTPEGYRAKEFANSMEAAASASSLGEEDLLKIGYDWASLGEATVVDVGGSNGHAGLILTNAFPNLRYIVQDLPEVEAAFHSHIPEDVKAKVSFEARDFFNPQSTKGDLYILKMILHDWPDKYAIKILSPLLPHLKSGARLVLCEVVAAPAEAPLPPIVRRIQLCSDLQMLCAFNSLERSAEQWKALFHAVDPGLEVTHISNIPGSIHNFIEVKYLG</sequence>
<dbReference type="InterPro" id="IPR016461">
    <property type="entry name" value="COMT-like"/>
</dbReference>
<dbReference type="InParanoid" id="A0A2N3N165"/>
<dbReference type="SUPFAM" id="SSF53335">
    <property type="entry name" value="S-adenosyl-L-methionine-dependent methyltransferases"/>
    <property type="match status" value="1"/>
</dbReference>
<dbReference type="OrthoDB" id="1606438at2759"/>
<keyword evidence="1" id="KW-0489">Methyltransferase</keyword>
<keyword evidence="6" id="KW-1185">Reference proteome</keyword>
<dbReference type="InterPro" id="IPR001077">
    <property type="entry name" value="COMT_C"/>
</dbReference>
<dbReference type="SUPFAM" id="SSF46785">
    <property type="entry name" value="Winged helix' DNA-binding domain"/>
    <property type="match status" value="1"/>
</dbReference>
<evidence type="ECO:0000256" key="3">
    <source>
        <dbReference type="ARBA" id="ARBA00022691"/>
    </source>
</evidence>
<gene>
    <name evidence="5" type="ORF">jhhlp_007491</name>
</gene>
<dbReference type="Gene3D" id="3.40.50.150">
    <property type="entry name" value="Vaccinia Virus protein VP39"/>
    <property type="match status" value="1"/>
</dbReference>
<evidence type="ECO:0000313" key="6">
    <source>
        <dbReference type="Proteomes" id="UP000233524"/>
    </source>
</evidence>
<evidence type="ECO:0000256" key="2">
    <source>
        <dbReference type="ARBA" id="ARBA00022679"/>
    </source>
</evidence>
<proteinExistence type="predicted"/>
<accession>A0A2N3N165</accession>
<dbReference type="PANTHER" id="PTHR43712">
    <property type="entry name" value="PUTATIVE (AFU_ORTHOLOGUE AFUA_4G14580)-RELATED"/>
    <property type="match status" value="1"/>
</dbReference>
<dbReference type="STRING" id="41688.A0A2N3N165"/>
<dbReference type="InterPro" id="IPR036390">
    <property type="entry name" value="WH_DNA-bd_sf"/>
</dbReference>
<dbReference type="Proteomes" id="UP000233524">
    <property type="component" value="Unassembled WGS sequence"/>
</dbReference>
<dbReference type="EMBL" id="NLAX01001036">
    <property type="protein sequence ID" value="PKS06174.1"/>
    <property type="molecule type" value="Genomic_DNA"/>
</dbReference>
<dbReference type="Pfam" id="PF00891">
    <property type="entry name" value="Methyltransf_2"/>
    <property type="match status" value="1"/>
</dbReference>
<evidence type="ECO:0000256" key="1">
    <source>
        <dbReference type="ARBA" id="ARBA00022603"/>
    </source>
</evidence>
<dbReference type="VEuPathDB" id="FungiDB:jhhlp_007491"/>
<comment type="caution">
    <text evidence="5">The sequence shown here is derived from an EMBL/GenBank/DDBJ whole genome shotgun (WGS) entry which is preliminary data.</text>
</comment>
<keyword evidence="3" id="KW-0949">S-adenosyl-L-methionine</keyword>